<name>A0A841FWA8_9ACTN</name>
<dbReference type="Pfam" id="PF03691">
    <property type="entry name" value="UPF0167"/>
    <property type="match status" value="1"/>
</dbReference>
<reference evidence="2 3" key="1">
    <citation type="submission" date="2020-08" db="EMBL/GenBank/DDBJ databases">
        <title>Genomic Encyclopedia of Type Strains, Phase IV (KMG-IV): sequencing the most valuable type-strain genomes for metagenomic binning, comparative biology and taxonomic classification.</title>
        <authorList>
            <person name="Goeker M."/>
        </authorList>
    </citation>
    <scope>NUCLEOTIDE SEQUENCE [LARGE SCALE GENOMIC DNA]</scope>
    <source>
        <strain evidence="2 3">YIM 65646</strain>
    </source>
</reference>
<accession>A0A841FWA8</accession>
<dbReference type="RefSeq" id="WP_203686613.1">
    <property type="nucleotide sequence ID" value="NZ_BONT01000066.1"/>
</dbReference>
<evidence type="ECO:0000313" key="2">
    <source>
        <dbReference type="EMBL" id="MBB6038018.1"/>
    </source>
</evidence>
<dbReference type="InterPro" id="IPR005363">
    <property type="entry name" value="UPF0167"/>
</dbReference>
<sequence>MPNSPAPEPALDRLEERLGRRVPEALRARLALENGGALPHIPAAPDEDWRLLPVLDRTDRKTMKRTAEDIWRWCSLVEERPGAEHGMVPIARGWSERELLVLLPDPTDPTRLGEKLYRQSHGEPPVALGITIAQAVETPKTPTPAETRPLPRFRYHPDPLATGAISPSVTQCPVCEQVTGFAYTTTPYGAGTLRNICPWCIADGTAATRFKVSFCDDFPLLEAGLPHAVVTEVCARTPGFATFQQEEWQSCCGDACAFEGLLSPAAFAALDDATLLTLHVPPDRLDDWRDRYAGDDYGVFAFRCLHCCGGRYWVDVS</sequence>
<protein>
    <recommendedName>
        <fullName evidence="4">CbrC family protein</fullName>
    </recommendedName>
</protein>
<comment type="similarity">
    <text evidence="1">Belongs to the UPF0167 family.</text>
</comment>
<organism evidence="2 3">
    <name type="scientific">Phytomonospora endophytica</name>
    <dbReference type="NCBI Taxonomy" id="714109"/>
    <lineage>
        <taxon>Bacteria</taxon>
        <taxon>Bacillati</taxon>
        <taxon>Actinomycetota</taxon>
        <taxon>Actinomycetes</taxon>
        <taxon>Micromonosporales</taxon>
        <taxon>Micromonosporaceae</taxon>
        <taxon>Phytomonospora</taxon>
    </lineage>
</organism>
<evidence type="ECO:0008006" key="4">
    <source>
        <dbReference type="Google" id="ProtNLM"/>
    </source>
</evidence>
<keyword evidence="3" id="KW-1185">Reference proteome</keyword>
<dbReference type="EMBL" id="JACHGT010000014">
    <property type="protein sequence ID" value="MBB6038018.1"/>
    <property type="molecule type" value="Genomic_DNA"/>
</dbReference>
<evidence type="ECO:0000256" key="1">
    <source>
        <dbReference type="ARBA" id="ARBA00008525"/>
    </source>
</evidence>
<proteinExistence type="inferred from homology"/>
<dbReference type="Proteomes" id="UP000548476">
    <property type="component" value="Unassembled WGS sequence"/>
</dbReference>
<dbReference type="AlphaFoldDB" id="A0A841FWA8"/>
<evidence type="ECO:0000313" key="3">
    <source>
        <dbReference type="Proteomes" id="UP000548476"/>
    </source>
</evidence>
<gene>
    <name evidence="2" type="ORF">HNR73_005898</name>
</gene>
<comment type="caution">
    <text evidence="2">The sequence shown here is derived from an EMBL/GenBank/DDBJ whole genome shotgun (WGS) entry which is preliminary data.</text>
</comment>